<evidence type="ECO:0000256" key="1">
    <source>
        <dbReference type="ARBA" id="ARBA00023002"/>
    </source>
</evidence>
<gene>
    <name evidence="6" type="ORF">A2V71_00595</name>
</gene>
<keyword evidence="1 3" id="KW-0560">Oxidoreductase</keyword>
<dbReference type="GO" id="GO:0051287">
    <property type="term" value="F:NAD binding"/>
    <property type="evidence" value="ECO:0007669"/>
    <property type="project" value="InterPro"/>
</dbReference>
<dbReference type="Pfam" id="PF02826">
    <property type="entry name" value="2-Hacid_dh_C"/>
    <property type="match status" value="1"/>
</dbReference>
<dbReference type="SUPFAM" id="SSF51735">
    <property type="entry name" value="NAD(P)-binding Rossmann-fold domains"/>
    <property type="match status" value="1"/>
</dbReference>
<feature type="domain" description="D-isomer specific 2-hydroxyacid dehydrogenase NAD-binding" evidence="5">
    <location>
        <begin position="105"/>
        <end position="270"/>
    </location>
</feature>
<keyword evidence="2" id="KW-0520">NAD</keyword>
<comment type="caution">
    <text evidence="6">The sequence shown here is derived from an EMBL/GenBank/DDBJ whole genome shotgun (WGS) entry which is preliminary data.</text>
</comment>
<dbReference type="Gene3D" id="3.40.50.720">
    <property type="entry name" value="NAD(P)-binding Rossmann-like Domain"/>
    <property type="match status" value="2"/>
</dbReference>
<dbReference type="AlphaFoldDB" id="A0A1F5DQH4"/>
<dbReference type="GO" id="GO:0016618">
    <property type="term" value="F:hydroxypyruvate reductase [NAD(P)H] activity"/>
    <property type="evidence" value="ECO:0007669"/>
    <property type="project" value="TreeGrafter"/>
</dbReference>
<reference evidence="6 7" key="1">
    <citation type="journal article" date="2016" name="Nat. Commun.">
        <title>Thousands of microbial genomes shed light on interconnected biogeochemical processes in an aquifer system.</title>
        <authorList>
            <person name="Anantharaman K."/>
            <person name="Brown C.T."/>
            <person name="Hug L.A."/>
            <person name="Sharon I."/>
            <person name="Castelle C.J."/>
            <person name="Probst A.J."/>
            <person name="Thomas B.C."/>
            <person name="Singh A."/>
            <person name="Wilkins M.J."/>
            <person name="Karaoz U."/>
            <person name="Brodie E.L."/>
            <person name="Williams K.H."/>
            <person name="Hubbard S.S."/>
            <person name="Banfield J.F."/>
        </authorList>
    </citation>
    <scope>NUCLEOTIDE SEQUENCE [LARGE SCALE GENOMIC DNA]</scope>
</reference>
<accession>A0A1F5DQH4</accession>
<dbReference type="Pfam" id="PF00389">
    <property type="entry name" value="2-Hacid_dh"/>
    <property type="match status" value="1"/>
</dbReference>
<evidence type="ECO:0000259" key="5">
    <source>
        <dbReference type="Pfam" id="PF02826"/>
    </source>
</evidence>
<dbReference type="Proteomes" id="UP000178764">
    <property type="component" value="Unassembled WGS sequence"/>
</dbReference>
<evidence type="ECO:0000256" key="2">
    <source>
        <dbReference type="ARBA" id="ARBA00023027"/>
    </source>
</evidence>
<sequence length="301" mass="33292">MKIVSAGIHGLTKEQKNRLQKLGVFVCYEDIPVSKEEKLSNLKNADVVLGETDFVMDVIYDLKNKLISFPFVGVGFLDLDRLAKNNVKIANAPGCNKDAVSEWIVAMLLLLSRKLLKYSNTSEIKKSDFMENISGLSGKNLTILGKGNVGSRVGAICNELNMKVEYFDKGDDLTEKIKDADFVVNALAYNKETEKLLDKEFFKSLKEGAYFVSITDTEIFDEKAFLDAIKSGIIAGAAIDPAGASIFDTSSKLYKGLLSNEKVIVTPHIAFHSDMTLKMANQIMIDNCEAWIKKAPQNLVN</sequence>
<evidence type="ECO:0000313" key="6">
    <source>
        <dbReference type="EMBL" id="OGD57310.1"/>
    </source>
</evidence>
<dbReference type="GO" id="GO:0030267">
    <property type="term" value="F:glyoxylate reductase (NADPH) activity"/>
    <property type="evidence" value="ECO:0007669"/>
    <property type="project" value="TreeGrafter"/>
</dbReference>
<feature type="domain" description="D-isomer specific 2-hydroxyacid dehydrogenase catalytic" evidence="4">
    <location>
        <begin position="13"/>
        <end position="301"/>
    </location>
</feature>
<dbReference type="InterPro" id="IPR036291">
    <property type="entry name" value="NAD(P)-bd_dom_sf"/>
</dbReference>
<name>A0A1F5DQH4_9BACT</name>
<evidence type="ECO:0008006" key="8">
    <source>
        <dbReference type="Google" id="ProtNLM"/>
    </source>
</evidence>
<proteinExistence type="inferred from homology"/>
<dbReference type="PANTHER" id="PTHR10996">
    <property type="entry name" value="2-HYDROXYACID DEHYDROGENASE-RELATED"/>
    <property type="match status" value="1"/>
</dbReference>
<protein>
    <recommendedName>
        <fullName evidence="8">D-isomer specific 2-hydroxyacid dehydrogenase NAD-binding domain-containing protein</fullName>
    </recommendedName>
</protein>
<evidence type="ECO:0000313" key="7">
    <source>
        <dbReference type="Proteomes" id="UP000178764"/>
    </source>
</evidence>
<dbReference type="SUPFAM" id="SSF52283">
    <property type="entry name" value="Formate/glycerate dehydrogenase catalytic domain-like"/>
    <property type="match status" value="1"/>
</dbReference>
<dbReference type="InterPro" id="IPR006140">
    <property type="entry name" value="D-isomer_DH_NAD-bd"/>
</dbReference>
<dbReference type="GO" id="GO:0005829">
    <property type="term" value="C:cytosol"/>
    <property type="evidence" value="ECO:0007669"/>
    <property type="project" value="TreeGrafter"/>
</dbReference>
<dbReference type="EMBL" id="MEZT01000003">
    <property type="protein sequence ID" value="OGD57310.1"/>
    <property type="molecule type" value="Genomic_DNA"/>
</dbReference>
<dbReference type="InterPro" id="IPR050223">
    <property type="entry name" value="D-isomer_2-hydroxyacid_DH"/>
</dbReference>
<organism evidence="6 7">
    <name type="scientific">Candidatus Berkelbacteria bacterium RBG_13_40_8</name>
    <dbReference type="NCBI Taxonomy" id="1797467"/>
    <lineage>
        <taxon>Bacteria</taxon>
        <taxon>Candidatus Berkelbacteria</taxon>
    </lineage>
</organism>
<evidence type="ECO:0000256" key="3">
    <source>
        <dbReference type="RuleBase" id="RU003719"/>
    </source>
</evidence>
<dbReference type="PANTHER" id="PTHR10996:SF178">
    <property type="entry name" value="2-HYDROXYACID DEHYDROGENASE YGL185C-RELATED"/>
    <property type="match status" value="1"/>
</dbReference>
<comment type="similarity">
    <text evidence="3">Belongs to the D-isomer specific 2-hydroxyacid dehydrogenase family.</text>
</comment>
<evidence type="ECO:0000259" key="4">
    <source>
        <dbReference type="Pfam" id="PF00389"/>
    </source>
</evidence>
<dbReference type="InterPro" id="IPR006139">
    <property type="entry name" value="D-isomer_2_OHA_DH_cat_dom"/>
</dbReference>